<feature type="transmembrane region" description="Helical" evidence="1">
    <location>
        <begin position="203"/>
        <end position="221"/>
    </location>
</feature>
<proteinExistence type="predicted"/>
<keyword evidence="1" id="KW-1133">Transmembrane helix</keyword>
<dbReference type="RefSeq" id="WP_161389648.1">
    <property type="nucleotide sequence ID" value="NZ_JBHSCP010000001.1"/>
</dbReference>
<feature type="transmembrane region" description="Helical" evidence="1">
    <location>
        <begin position="264"/>
        <end position="286"/>
    </location>
</feature>
<keyword evidence="1" id="KW-0472">Membrane</keyword>
<feature type="transmembrane region" description="Helical" evidence="1">
    <location>
        <begin position="152"/>
        <end position="172"/>
    </location>
</feature>
<name>A0A6I4TS66_9SPHN</name>
<gene>
    <name evidence="2" type="ORF">GRI97_03075</name>
</gene>
<evidence type="ECO:0000256" key="1">
    <source>
        <dbReference type="SAM" id="Phobius"/>
    </source>
</evidence>
<dbReference type="GO" id="GO:0005886">
    <property type="term" value="C:plasma membrane"/>
    <property type="evidence" value="ECO:0007669"/>
    <property type="project" value="UniProtKB-SubCell"/>
</dbReference>
<evidence type="ECO:0000313" key="3">
    <source>
        <dbReference type="Proteomes" id="UP000469430"/>
    </source>
</evidence>
<protein>
    <submittedName>
        <fullName evidence="2">ABC transporter permease subunit</fullName>
    </submittedName>
</protein>
<sequence length="483" mass="53239">MSRRGTLALVVRQEWRMLIADRSLLLVLGLLVALITYGFANGLAEVRTRDAMVESVLQAEAKAGRSQLERFDRIASGQELPSPFNNPANPAIAGNGSGRQAVLPSAALAPIAIGQSDMMPNSYRIGTRSKVEFMYDSEIESPWNLLSGHFDLSFVIVFLLPLLIFALTFNLLSSERESGTERMLLSQPLGLGTLALGKLIPRAAPLLAVAALLPILLLLAFRSEAWGAGWLLFGWAALVLAYGLFWFALAFAINTLRRSSSANALMLIAGWTILVLVMPVMLNLLVERLHPAPSRTELSIQTRAIQADNLRRYDDLFSGDYRYIDEPESLQAKDGKIEIPARTMASFLARRDMDKRVDGLLDGFDQSLAGQQAAADRLSFLSPAVLAYEGLTVLAGTDGQRYLTFRQDVSQFHDGWRARFEPLIMNGVAITRPDLENLPRWQAPPHDRRGAARALGWYVAVMALCALVAGVLGCWRLRRYTVA</sequence>
<evidence type="ECO:0000313" key="2">
    <source>
        <dbReference type="EMBL" id="MXO97971.1"/>
    </source>
</evidence>
<dbReference type="OrthoDB" id="6016419at2"/>
<dbReference type="Proteomes" id="UP000469430">
    <property type="component" value="Unassembled WGS sequence"/>
</dbReference>
<dbReference type="PANTHER" id="PTHR43471">
    <property type="entry name" value="ABC TRANSPORTER PERMEASE"/>
    <property type="match status" value="1"/>
</dbReference>
<dbReference type="GO" id="GO:0140359">
    <property type="term" value="F:ABC-type transporter activity"/>
    <property type="evidence" value="ECO:0007669"/>
    <property type="project" value="InterPro"/>
</dbReference>
<dbReference type="Pfam" id="PF12679">
    <property type="entry name" value="ABC2_membrane_2"/>
    <property type="match status" value="1"/>
</dbReference>
<accession>A0A6I4TS66</accession>
<keyword evidence="1" id="KW-0812">Transmembrane</keyword>
<dbReference type="AlphaFoldDB" id="A0A6I4TS66"/>
<organism evidence="2 3">
    <name type="scientific">Croceibacterium xixiisoli</name>
    <dbReference type="NCBI Taxonomy" id="1476466"/>
    <lineage>
        <taxon>Bacteria</taxon>
        <taxon>Pseudomonadati</taxon>
        <taxon>Pseudomonadota</taxon>
        <taxon>Alphaproteobacteria</taxon>
        <taxon>Sphingomonadales</taxon>
        <taxon>Erythrobacteraceae</taxon>
        <taxon>Croceibacterium</taxon>
    </lineage>
</organism>
<dbReference type="EMBL" id="WTYJ01000001">
    <property type="protein sequence ID" value="MXO97971.1"/>
    <property type="molecule type" value="Genomic_DNA"/>
</dbReference>
<reference evidence="2 3" key="1">
    <citation type="submission" date="2019-12" db="EMBL/GenBank/DDBJ databases">
        <title>Genomic-based taxomic classification of the family Erythrobacteraceae.</title>
        <authorList>
            <person name="Xu L."/>
        </authorList>
    </citation>
    <scope>NUCLEOTIDE SEQUENCE [LARGE SCALE GENOMIC DNA]</scope>
    <source>
        <strain evidence="2 3">S36</strain>
    </source>
</reference>
<keyword evidence="3" id="KW-1185">Reference proteome</keyword>
<dbReference type="PANTHER" id="PTHR43471:SF14">
    <property type="entry name" value="ABC-2 TYPE TRANSPORT SYSTEM PERMEASE PROTEIN"/>
    <property type="match status" value="1"/>
</dbReference>
<feature type="transmembrane region" description="Helical" evidence="1">
    <location>
        <begin position="455"/>
        <end position="475"/>
    </location>
</feature>
<comment type="caution">
    <text evidence="2">The sequence shown here is derived from an EMBL/GenBank/DDBJ whole genome shotgun (WGS) entry which is preliminary data.</text>
</comment>
<feature type="transmembrane region" description="Helical" evidence="1">
    <location>
        <begin position="227"/>
        <end position="252"/>
    </location>
</feature>